<dbReference type="InterPro" id="IPR051120">
    <property type="entry name" value="ABC_AA/LPS_Transport"/>
</dbReference>
<dbReference type="InterPro" id="IPR003593">
    <property type="entry name" value="AAA+_ATPase"/>
</dbReference>
<sequence>MPSPVLSARGVGVRYGGVQALSGVDIEVCPGQIVGLIGPNGAGKTTFIDAVTGFVRCTGSVEVADRDVGRMRPHARVRVGLGRTWQAVELFDALTVAENLAVAARRPTVWTTLRELVVNGDTAKPPVGHALEALGIVDLADAMPGELSEGQRKLVGMARAFVGDPKVVLLDEPAAGLDTDESAELGKQLRRIGDQGTPMLLIDHDINLVFAICDHVVVLEFGQVIATGHPADVRRDPKVVSAYLGSAASDDIRVGEET</sequence>
<dbReference type="SMART" id="SM00382">
    <property type="entry name" value="AAA"/>
    <property type="match status" value="1"/>
</dbReference>
<dbReference type="InterPro" id="IPR027417">
    <property type="entry name" value="P-loop_NTPase"/>
</dbReference>
<accession>A0A917L788</accession>
<dbReference type="PROSITE" id="PS50893">
    <property type="entry name" value="ABC_TRANSPORTER_2"/>
    <property type="match status" value="1"/>
</dbReference>
<protein>
    <recommendedName>
        <fullName evidence="4">ABC transporter domain-containing protein</fullName>
    </recommendedName>
</protein>
<evidence type="ECO:0000256" key="1">
    <source>
        <dbReference type="ARBA" id="ARBA00022448"/>
    </source>
</evidence>
<evidence type="ECO:0000256" key="2">
    <source>
        <dbReference type="ARBA" id="ARBA00022741"/>
    </source>
</evidence>
<dbReference type="Gene3D" id="3.40.50.300">
    <property type="entry name" value="P-loop containing nucleotide triphosphate hydrolases"/>
    <property type="match status" value="1"/>
</dbReference>
<gene>
    <name evidence="5" type="ORF">GCM10012282_46010</name>
</gene>
<dbReference type="PANTHER" id="PTHR45772">
    <property type="entry name" value="CONSERVED COMPONENT OF ABC TRANSPORTER FOR NATURAL AMINO ACIDS-RELATED"/>
    <property type="match status" value="1"/>
</dbReference>
<proteinExistence type="predicted"/>
<dbReference type="Pfam" id="PF00005">
    <property type="entry name" value="ABC_tran"/>
    <property type="match status" value="1"/>
</dbReference>
<keyword evidence="3" id="KW-0067">ATP-binding</keyword>
<dbReference type="InterPro" id="IPR032823">
    <property type="entry name" value="BCA_ABC_TP_C"/>
</dbReference>
<evidence type="ECO:0000313" key="6">
    <source>
        <dbReference type="Proteomes" id="UP000625682"/>
    </source>
</evidence>
<keyword evidence="6" id="KW-1185">Reference proteome</keyword>
<dbReference type="SUPFAM" id="SSF52540">
    <property type="entry name" value="P-loop containing nucleoside triphosphate hydrolases"/>
    <property type="match status" value="1"/>
</dbReference>
<dbReference type="EMBL" id="BMMU01000015">
    <property type="protein sequence ID" value="GGJ43926.1"/>
    <property type="molecule type" value="Genomic_DNA"/>
</dbReference>
<dbReference type="Pfam" id="PF12399">
    <property type="entry name" value="BCA_ABC_TP_C"/>
    <property type="match status" value="1"/>
</dbReference>
<organism evidence="5 6">
    <name type="scientific">Streptomyces lacrimifluminis</name>
    <dbReference type="NCBI Taxonomy" id="1500077"/>
    <lineage>
        <taxon>Bacteria</taxon>
        <taxon>Bacillati</taxon>
        <taxon>Actinomycetota</taxon>
        <taxon>Actinomycetes</taxon>
        <taxon>Kitasatosporales</taxon>
        <taxon>Streptomycetaceae</taxon>
        <taxon>Streptomyces</taxon>
    </lineage>
</organism>
<reference evidence="5" key="2">
    <citation type="submission" date="2020-09" db="EMBL/GenBank/DDBJ databases">
        <authorList>
            <person name="Sun Q."/>
            <person name="Zhou Y."/>
        </authorList>
    </citation>
    <scope>NUCLEOTIDE SEQUENCE</scope>
    <source>
        <strain evidence="5">CGMCC 4.7272</strain>
    </source>
</reference>
<evidence type="ECO:0000259" key="4">
    <source>
        <dbReference type="PROSITE" id="PS50893"/>
    </source>
</evidence>
<dbReference type="RefSeq" id="WP_189149258.1">
    <property type="nucleotide sequence ID" value="NZ_BAABER010000036.1"/>
</dbReference>
<feature type="domain" description="ABC transporter" evidence="4">
    <location>
        <begin position="6"/>
        <end position="246"/>
    </location>
</feature>
<comment type="caution">
    <text evidence="5">The sequence shown here is derived from an EMBL/GenBank/DDBJ whole genome shotgun (WGS) entry which is preliminary data.</text>
</comment>
<dbReference type="InterPro" id="IPR003439">
    <property type="entry name" value="ABC_transporter-like_ATP-bd"/>
</dbReference>
<dbReference type="Proteomes" id="UP000625682">
    <property type="component" value="Unassembled WGS sequence"/>
</dbReference>
<dbReference type="GO" id="GO:0005886">
    <property type="term" value="C:plasma membrane"/>
    <property type="evidence" value="ECO:0007669"/>
    <property type="project" value="TreeGrafter"/>
</dbReference>
<keyword evidence="2" id="KW-0547">Nucleotide-binding</keyword>
<keyword evidence="1" id="KW-0813">Transport</keyword>
<dbReference type="GO" id="GO:0005524">
    <property type="term" value="F:ATP binding"/>
    <property type="evidence" value="ECO:0007669"/>
    <property type="project" value="UniProtKB-KW"/>
</dbReference>
<evidence type="ECO:0000256" key="3">
    <source>
        <dbReference type="ARBA" id="ARBA00022840"/>
    </source>
</evidence>
<dbReference type="GO" id="GO:0016887">
    <property type="term" value="F:ATP hydrolysis activity"/>
    <property type="evidence" value="ECO:0007669"/>
    <property type="project" value="InterPro"/>
</dbReference>
<dbReference type="CDD" id="cd03219">
    <property type="entry name" value="ABC_Mj1267_LivG_branched"/>
    <property type="match status" value="1"/>
</dbReference>
<reference evidence="5" key="1">
    <citation type="journal article" date="2014" name="Int. J. Syst. Evol. Microbiol.">
        <title>Complete genome sequence of Corynebacterium casei LMG S-19264T (=DSM 44701T), isolated from a smear-ripened cheese.</title>
        <authorList>
            <consortium name="US DOE Joint Genome Institute (JGI-PGF)"/>
            <person name="Walter F."/>
            <person name="Albersmeier A."/>
            <person name="Kalinowski J."/>
            <person name="Ruckert C."/>
        </authorList>
    </citation>
    <scope>NUCLEOTIDE SEQUENCE</scope>
    <source>
        <strain evidence="5">CGMCC 4.7272</strain>
    </source>
</reference>
<evidence type="ECO:0000313" key="5">
    <source>
        <dbReference type="EMBL" id="GGJ43926.1"/>
    </source>
</evidence>
<dbReference type="AlphaFoldDB" id="A0A917L788"/>
<name>A0A917L788_9ACTN</name>